<dbReference type="InterPro" id="IPR014716">
    <property type="entry name" value="Fibrinogen_a/b/g_C_1"/>
</dbReference>
<dbReference type="SUPFAM" id="SSF56496">
    <property type="entry name" value="Fibrinogen C-terminal domain-like"/>
    <property type="match status" value="1"/>
</dbReference>
<dbReference type="Pfam" id="PF00147">
    <property type="entry name" value="Fibrinogen_C"/>
    <property type="match status" value="1"/>
</dbReference>
<accession>A0A1I8JB80</accession>
<proteinExistence type="predicted"/>
<dbReference type="Gene3D" id="3.90.215.10">
    <property type="entry name" value="Gamma Fibrinogen, chain A, domain 1"/>
    <property type="match status" value="1"/>
</dbReference>
<dbReference type="InterPro" id="IPR036056">
    <property type="entry name" value="Fibrinogen-like_C"/>
</dbReference>
<evidence type="ECO:0000259" key="1">
    <source>
        <dbReference type="PROSITE" id="PS51406"/>
    </source>
</evidence>
<feature type="domain" description="Fibrinogen C-terminal" evidence="1">
    <location>
        <begin position="1"/>
        <end position="193"/>
    </location>
</feature>
<dbReference type="AlphaFoldDB" id="A0A1I8JB80"/>
<evidence type="ECO:0000313" key="3">
    <source>
        <dbReference type="WBParaSite" id="maker-uti_cns_0046567-snap-gene-0.2-mRNA-1"/>
    </source>
</evidence>
<evidence type="ECO:0000313" key="2">
    <source>
        <dbReference type="Proteomes" id="UP000095280"/>
    </source>
</evidence>
<name>A0A1I8JB80_9PLAT</name>
<reference evidence="3" key="1">
    <citation type="submission" date="2016-11" db="UniProtKB">
        <authorList>
            <consortium name="WormBaseParasite"/>
        </authorList>
    </citation>
    <scope>IDENTIFICATION</scope>
</reference>
<dbReference type="InterPro" id="IPR002181">
    <property type="entry name" value="Fibrinogen_a/b/g_C_dom"/>
</dbReference>
<dbReference type="PANTHER" id="PTHR19143">
    <property type="entry name" value="FIBRINOGEN/TENASCIN/ANGIOPOEITIN"/>
    <property type="match status" value="1"/>
</dbReference>
<dbReference type="InterPro" id="IPR050373">
    <property type="entry name" value="Fibrinogen_C-term_domain"/>
</dbReference>
<sequence>YNRLAIRGHRKFFVIQQRKSDSVDFVRGWTDYVNGFGNEDNFWTAHTDRLSIDTAGLRWIHALTRPVGRTMRMEAVRFNGMSYHCEYSGFLVEGPDTGYALQYGSLLLSSSNVSVDSLSAHRGMKFQTTDANCNGYCCAKVRSGTGWWFNYCETCNPNGIYYSGGERNGTDYVHWDAVAFEMSLKEIRLMIEI</sequence>
<dbReference type="GO" id="GO:0005615">
    <property type="term" value="C:extracellular space"/>
    <property type="evidence" value="ECO:0007669"/>
    <property type="project" value="TreeGrafter"/>
</dbReference>
<keyword evidence="2" id="KW-1185">Reference proteome</keyword>
<dbReference type="PROSITE" id="PS51406">
    <property type="entry name" value="FIBRINOGEN_C_2"/>
    <property type="match status" value="1"/>
</dbReference>
<protein>
    <submittedName>
        <fullName evidence="3">Fibrinogen C-terminal domain-containing protein</fullName>
    </submittedName>
</protein>
<organism evidence="2 3">
    <name type="scientific">Macrostomum lignano</name>
    <dbReference type="NCBI Taxonomy" id="282301"/>
    <lineage>
        <taxon>Eukaryota</taxon>
        <taxon>Metazoa</taxon>
        <taxon>Spiralia</taxon>
        <taxon>Lophotrochozoa</taxon>
        <taxon>Platyhelminthes</taxon>
        <taxon>Rhabditophora</taxon>
        <taxon>Macrostomorpha</taxon>
        <taxon>Macrostomida</taxon>
        <taxon>Macrostomidae</taxon>
        <taxon>Macrostomum</taxon>
    </lineage>
</organism>
<dbReference type="SMART" id="SM00186">
    <property type="entry name" value="FBG"/>
    <property type="match status" value="1"/>
</dbReference>
<dbReference type="WBParaSite" id="maker-uti_cns_0046567-snap-gene-0.2-mRNA-1">
    <property type="protein sequence ID" value="maker-uti_cns_0046567-snap-gene-0.2-mRNA-1"/>
    <property type="gene ID" value="maker-uti_cns_0046567-snap-gene-0.2"/>
</dbReference>
<dbReference type="Proteomes" id="UP000095280">
    <property type="component" value="Unplaced"/>
</dbReference>